<name>A0A8T2FAE4_ARASU</name>
<feature type="domain" description="ABC transmembrane type-1" evidence="14">
    <location>
        <begin position="810"/>
        <end position="1095"/>
    </location>
</feature>
<evidence type="ECO:0000313" key="16">
    <source>
        <dbReference type="Proteomes" id="UP000694251"/>
    </source>
</evidence>
<dbReference type="GO" id="GO:0140359">
    <property type="term" value="F:ABC-type transporter activity"/>
    <property type="evidence" value="ECO:0007669"/>
    <property type="project" value="InterPro"/>
</dbReference>
<dbReference type="Pfam" id="PF00005">
    <property type="entry name" value="ABC_tran"/>
    <property type="match status" value="2"/>
</dbReference>
<evidence type="ECO:0000256" key="12">
    <source>
        <dbReference type="SAM" id="Phobius"/>
    </source>
</evidence>
<protein>
    <submittedName>
        <fullName evidence="15">ABC transporter type 1 transmembrane domain superfamily</fullName>
    </submittedName>
</protein>
<evidence type="ECO:0000256" key="8">
    <source>
        <dbReference type="ARBA" id="ARBA00022989"/>
    </source>
</evidence>
<dbReference type="Proteomes" id="UP000694251">
    <property type="component" value="Chromosome 3"/>
</dbReference>
<feature type="transmembrane region" description="Helical" evidence="12">
    <location>
        <begin position="807"/>
        <end position="827"/>
    </location>
</feature>
<keyword evidence="5" id="KW-0677">Repeat</keyword>
<feature type="transmembrane region" description="Helical" evidence="12">
    <location>
        <begin position="399"/>
        <end position="418"/>
    </location>
</feature>
<feature type="transmembrane region" description="Helical" evidence="12">
    <location>
        <begin position="167"/>
        <end position="195"/>
    </location>
</feature>
<keyword evidence="3" id="KW-0813">Transport</keyword>
<feature type="transmembrane region" description="Helical" evidence="12">
    <location>
        <begin position="321"/>
        <end position="340"/>
    </location>
</feature>
<gene>
    <name evidence="15" type="ORF">ISN44_As03g029830</name>
</gene>
<keyword evidence="8 12" id="KW-1133">Transmembrane helix</keyword>
<dbReference type="FunFam" id="1.20.1560.10:FF:000029">
    <property type="entry name" value="ABC transporter B family member 1"/>
    <property type="match status" value="1"/>
</dbReference>
<proteinExistence type="inferred from homology"/>
<dbReference type="GO" id="GO:0016887">
    <property type="term" value="F:ATP hydrolysis activity"/>
    <property type="evidence" value="ECO:0007669"/>
    <property type="project" value="InterPro"/>
</dbReference>
<organism evidence="15 16">
    <name type="scientific">Arabidopsis suecica</name>
    <name type="common">Swedish thale-cress</name>
    <name type="synonym">Cardaminopsis suecica</name>
    <dbReference type="NCBI Taxonomy" id="45249"/>
    <lineage>
        <taxon>Eukaryota</taxon>
        <taxon>Viridiplantae</taxon>
        <taxon>Streptophyta</taxon>
        <taxon>Embryophyta</taxon>
        <taxon>Tracheophyta</taxon>
        <taxon>Spermatophyta</taxon>
        <taxon>Magnoliopsida</taxon>
        <taxon>eudicotyledons</taxon>
        <taxon>Gunneridae</taxon>
        <taxon>Pentapetalae</taxon>
        <taxon>rosids</taxon>
        <taxon>malvids</taxon>
        <taxon>Brassicales</taxon>
        <taxon>Brassicaceae</taxon>
        <taxon>Camelineae</taxon>
        <taxon>Arabidopsis</taxon>
    </lineage>
</organism>
<feature type="transmembrane region" description="Helical" evidence="12">
    <location>
        <begin position="847"/>
        <end position="866"/>
    </location>
</feature>
<evidence type="ECO:0000256" key="1">
    <source>
        <dbReference type="ARBA" id="ARBA00004651"/>
    </source>
</evidence>
<keyword evidence="10" id="KW-0325">Glycoprotein</keyword>
<evidence type="ECO:0000256" key="3">
    <source>
        <dbReference type="ARBA" id="ARBA00022448"/>
    </source>
</evidence>
<keyword evidence="7" id="KW-0067">ATP-binding</keyword>
<comment type="subcellular location">
    <subcellularLocation>
        <location evidence="1">Cell membrane</location>
        <topology evidence="1">Multi-pass membrane protein</topology>
    </subcellularLocation>
</comment>
<dbReference type="InterPro" id="IPR011527">
    <property type="entry name" value="ABC1_TM_dom"/>
</dbReference>
<keyword evidence="6" id="KW-0547">Nucleotide-binding</keyword>
<dbReference type="SMART" id="SM00382">
    <property type="entry name" value="AAA"/>
    <property type="match status" value="2"/>
</dbReference>
<dbReference type="CDD" id="cd18578">
    <property type="entry name" value="ABC_6TM_Pgp_ABCB1_D2_like"/>
    <property type="match status" value="1"/>
</dbReference>
<dbReference type="PANTHER" id="PTHR45136:SF2">
    <property type="entry name" value="ABC TRANSPORTER DOMAIN-CONTAINING PROTEIN"/>
    <property type="match status" value="1"/>
</dbReference>
<feature type="domain" description="ABC transporter" evidence="13">
    <location>
        <begin position="1130"/>
        <end position="1368"/>
    </location>
</feature>
<evidence type="ECO:0000313" key="15">
    <source>
        <dbReference type="EMBL" id="KAG7632892.1"/>
    </source>
</evidence>
<feature type="transmembrane region" description="Helical" evidence="12">
    <location>
        <begin position="296"/>
        <end position="315"/>
    </location>
</feature>
<sequence>MLEKVGKYWDAFGEQVEMNRLVIVESVFDPRKKMKFAELYFERLYGRDSVEATHLSDSVYNIMTDLYDEFTRANLVTKSGSGFSSGPTGGSSTQSQSESGWSQSQDSFRRHVLRNGFLYEDMENVFVETVNETWNNTSHEEKITWRKKMKSFGSIRSTFMHADGVDWMLMALGLIGAVGDGFITPIIFFICSKLLNNVGGSSFDDETFMQTVAKNAVALVYVACASWVICFIEGYCWTRTGERQAAKMREKYLRAVLRQDVGYFDLHVTSTSDVITSVSGDSLVIQDFLSEKLPNFLMNTSAFVASYIVGFLLLWRLTIVGFPFIILLLIPGLMYGRALISISMKIREEYNDAGSIAEQVISSVRTVYAFGSEKKMIEKFSTALQGSVKLGLRQGLAKGIAIGSNGITYAIWAFLTWYGSRMVMNHGSKGGTVSSVIVCVTFGGTSLGQSLSNLKYFSEAFVVGERIMKVINRVPDIDSENLEGQILEKTRGEVEFNHVKFTYPSRPETPIFDDLCLRVPSGKTVALVGGSGSGKSTVISLLQRFYDPTAGEILIDGLPINKLQVKWLRSQMGLVSQEPVLFATSIKENILFGKEDASMDEIVEAAKASNAHSFISQFPNSYQTQVGERGVQLSGGQKQRIAIARAIIKSPIILLLDEATSALDSESERVVQEALDNASIGRTTIVIAHRLSTIRNADVICVVHNGRIIETGSHEELLEKLDGQYTSLVRLQQMDNKESDHNINVSLEEGRASSLSKDLKYSPKDFIHSTSSSIVRDFPDLSPKDGNSLVPSFKRLMAMNRPEWKHALYGCLGAALFGAVQPIYSYSSGSMVSVYFLASHDQIKEKTRIYVLLFVGLALFTFLSNISQHYGFAYMGEYLTKRIRERMLGKILTFEVNWFDKDENSSGAICSRLAKDANMVRSLVGDRMSLLVQTISAVSITCAIGLVISWRFSIVMMSVQPVIVVCFYTQRVLLKSMSRNAIKGQDESSKLAAEAVSNIRTITAFSSQERIINLLKMVQEGPRKDSARQSWLAGIMLGTSQSLITCVSALNFWYGGKLIADGKMMSKEFLEIFLIFASTGRVIAEAGTMTKDLVKGSDAVASVFAVLDRNTTIEPENPDGYVPKKAKGQISFSNVDFAYPTRPDVIIFKNFSIDIEDGKSTAIVGPSGSGKSTIISLIERFYDPLKGIVKIDGRDIRSCHLRSLRQHIALVSQEPTLFAGTIRENIMYGGASEKIDESEIIEAAKAANAHDFITSLSNGYDTYCGDRGVQLSGGQKQRIAIARAVLKNPSVLLLDEATSALDSQSESVVQDALERLMVGRTSVVIAHRLSTIQKCDTIAVLDNGAVVECGNHSSLLAKGPKGAYFSLVSLQRTLF</sequence>
<dbReference type="PROSITE" id="PS00211">
    <property type="entry name" value="ABC_TRANSPORTER_1"/>
    <property type="match status" value="2"/>
</dbReference>
<evidence type="ECO:0000256" key="4">
    <source>
        <dbReference type="ARBA" id="ARBA00022692"/>
    </source>
</evidence>
<dbReference type="FunFam" id="1.20.1560.10:FF:000126">
    <property type="entry name" value="Putative ABC transporter B family member 8"/>
    <property type="match status" value="1"/>
</dbReference>
<dbReference type="PROSITE" id="PS50929">
    <property type="entry name" value="ABC_TM1F"/>
    <property type="match status" value="2"/>
</dbReference>
<dbReference type="GO" id="GO:0005886">
    <property type="term" value="C:plasma membrane"/>
    <property type="evidence" value="ECO:0007669"/>
    <property type="project" value="UniProtKB-SubCell"/>
</dbReference>
<feature type="domain" description="ABC transmembrane type-1" evidence="14">
    <location>
        <begin position="171"/>
        <end position="459"/>
    </location>
</feature>
<evidence type="ECO:0000256" key="10">
    <source>
        <dbReference type="ARBA" id="ARBA00023180"/>
    </source>
</evidence>
<dbReference type="EMBL" id="JAEFBJ010000003">
    <property type="protein sequence ID" value="KAG7632892.1"/>
    <property type="molecule type" value="Genomic_DNA"/>
</dbReference>
<dbReference type="InterPro" id="IPR003439">
    <property type="entry name" value="ABC_transporter-like_ATP-bd"/>
</dbReference>
<evidence type="ECO:0000256" key="7">
    <source>
        <dbReference type="ARBA" id="ARBA00022840"/>
    </source>
</evidence>
<evidence type="ECO:0000256" key="5">
    <source>
        <dbReference type="ARBA" id="ARBA00022737"/>
    </source>
</evidence>
<accession>A0A8T2FAE4</accession>
<keyword evidence="4 12" id="KW-0812">Transmembrane</keyword>
<evidence type="ECO:0000256" key="11">
    <source>
        <dbReference type="SAM" id="MobiDB-lite"/>
    </source>
</evidence>
<dbReference type="InterPro" id="IPR003593">
    <property type="entry name" value="AAA+_ATPase"/>
</dbReference>
<feature type="transmembrane region" description="Helical" evidence="12">
    <location>
        <begin position="215"/>
        <end position="238"/>
    </location>
</feature>
<reference evidence="15 16" key="1">
    <citation type="submission" date="2020-12" db="EMBL/GenBank/DDBJ databases">
        <title>Concerted genomic and epigenomic changes stabilize Arabidopsis allopolyploids.</title>
        <authorList>
            <person name="Chen Z."/>
        </authorList>
    </citation>
    <scope>NUCLEOTIDE SEQUENCE [LARGE SCALE GENOMIC DNA]</scope>
    <source>
        <strain evidence="15">As9502</strain>
        <tissue evidence="15">Leaf</tissue>
    </source>
</reference>
<dbReference type="CDD" id="cd18577">
    <property type="entry name" value="ABC_6TM_Pgp_ABCB1_D1_like"/>
    <property type="match status" value="1"/>
</dbReference>
<keyword evidence="9 12" id="KW-0472">Membrane</keyword>
<dbReference type="PANTHER" id="PTHR45136">
    <property type="entry name" value="ABC TRANSPORTER DOMAIN-CONTAINING PROTEIN"/>
    <property type="match status" value="1"/>
</dbReference>
<dbReference type="InterPro" id="IPR017871">
    <property type="entry name" value="ABC_transporter-like_CS"/>
</dbReference>
<comment type="caution">
    <text evidence="15">The sequence shown here is derived from an EMBL/GenBank/DDBJ whole genome shotgun (WGS) entry which is preliminary data.</text>
</comment>
<feature type="transmembrane region" description="Helical" evidence="12">
    <location>
        <begin position="1031"/>
        <end position="1054"/>
    </location>
</feature>
<comment type="similarity">
    <text evidence="2">Belongs to the ABC transporter superfamily. ABCB family. Multidrug resistance exporter (TC 3.A.1.201) subfamily.</text>
</comment>
<evidence type="ECO:0000259" key="13">
    <source>
        <dbReference type="PROSITE" id="PS50893"/>
    </source>
</evidence>
<dbReference type="GO" id="GO:0005524">
    <property type="term" value="F:ATP binding"/>
    <property type="evidence" value="ECO:0007669"/>
    <property type="project" value="UniProtKB-KW"/>
</dbReference>
<evidence type="ECO:0000256" key="9">
    <source>
        <dbReference type="ARBA" id="ARBA00023136"/>
    </source>
</evidence>
<dbReference type="Pfam" id="PF00664">
    <property type="entry name" value="ABC_membrane"/>
    <property type="match status" value="2"/>
</dbReference>
<keyword evidence="16" id="KW-1185">Reference proteome</keyword>
<dbReference type="PROSITE" id="PS50893">
    <property type="entry name" value="ABC_TRANSPORTER_2"/>
    <property type="match status" value="2"/>
</dbReference>
<evidence type="ECO:0000256" key="2">
    <source>
        <dbReference type="ARBA" id="ARBA00007577"/>
    </source>
</evidence>
<feature type="region of interest" description="Disordered" evidence="11">
    <location>
        <begin position="81"/>
        <end position="104"/>
    </location>
</feature>
<dbReference type="FunFam" id="3.40.50.300:FF:000205">
    <property type="entry name" value="ABC transporter B family member 4"/>
    <property type="match status" value="2"/>
</dbReference>
<feature type="domain" description="ABC transporter" evidence="13">
    <location>
        <begin position="494"/>
        <end position="730"/>
    </location>
</feature>
<evidence type="ECO:0000256" key="6">
    <source>
        <dbReference type="ARBA" id="ARBA00022741"/>
    </source>
</evidence>
<evidence type="ECO:0000259" key="14">
    <source>
        <dbReference type="PROSITE" id="PS50929"/>
    </source>
</evidence>
<feature type="transmembrane region" description="Helical" evidence="12">
    <location>
        <begin position="928"/>
        <end position="948"/>
    </location>
</feature>
<dbReference type="CDD" id="cd03249">
    <property type="entry name" value="ABC_MTABC3_MDL1_MDL2"/>
    <property type="match status" value="2"/>
</dbReference>
<dbReference type="OrthoDB" id="6500128at2759"/>